<dbReference type="EMBL" id="JAMKFB020000003">
    <property type="protein sequence ID" value="KAL0199276.1"/>
    <property type="molecule type" value="Genomic_DNA"/>
</dbReference>
<feature type="region of interest" description="Disordered" evidence="1">
    <location>
        <begin position="1"/>
        <end position="28"/>
    </location>
</feature>
<dbReference type="PANTHER" id="PTHR47331">
    <property type="entry name" value="PHD-TYPE DOMAIN-CONTAINING PROTEIN"/>
    <property type="match status" value="1"/>
</dbReference>
<accession>A0ABD0RMU2</accession>
<keyword evidence="3" id="KW-1185">Reference proteome</keyword>
<name>A0ABD0RMU2_CIRMR</name>
<gene>
    <name evidence="2" type="ORF">M9458_007816</name>
</gene>
<feature type="non-terminal residue" evidence="2">
    <location>
        <position position="96"/>
    </location>
</feature>
<dbReference type="AlphaFoldDB" id="A0ABD0RMU2"/>
<dbReference type="PANTHER" id="PTHR47331:SF2">
    <property type="match status" value="1"/>
</dbReference>
<evidence type="ECO:0000256" key="1">
    <source>
        <dbReference type="SAM" id="MobiDB-lite"/>
    </source>
</evidence>
<reference evidence="2 3" key="1">
    <citation type="submission" date="2024-05" db="EMBL/GenBank/DDBJ databases">
        <title>Genome sequencing and assembly of Indian major carp, Cirrhinus mrigala (Hamilton, 1822).</title>
        <authorList>
            <person name="Mohindra V."/>
            <person name="Chowdhury L.M."/>
            <person name="Lal K."/>
            <person name="Jena J.K."/>
        </authorList>
    </citation>
    <scope>NUCLEOTIDE SEQUENCE [LARGE SCALE GENOMIC DNA]</scope>
    <source>
        <strain evidence="2">CM1030</strain>
        <tissue evidence="2">Blood</tissue>
    </source>
</reference>
<proteinExistence type="predicted"/>
<sequence length="96" mass="10873">MQTESFPAEMVQLKSGKPVSGRSRLAPLSPEFDPTTGLIHVGGRLRRCSEAELDSIHPIVLASQHPVIKLIIKDYDEMLHHPGPERVFAELRRTYW</sequence>
<evidence type="ECO:0000313" key="2">
    <source>
        <dbReference type="EMBL" id="KAL0199276.1"/>
    </source>
</evidence>
<dbReference type="Proteomes" id="UP001529510">
    <property type="component" value="Unassembled WGS sequence"/>
</dbReference>
<comment type="caution">
    <text evidence="2">The sequence shown here is derived from an EMBL/GenBank/DDBJ whole genome shotgun (WGS) entry which is preliminary data.</text>
</comment>
<protein>
    <submittedName>
        <fullName evidence="2">Uncharacterized protein</fullName>
    </submittedName>
</protein>
<evidence type="ECO:0000313" key="3">
    <source>
        <dbReference type="Proteomes" id="UP001529510"/>
    </source>
</evidence>
<organism evidence="2 3">
    <name type="scientific">Cirrhinus mrigala</name>
    <name type="common">Mrigala</name>
    <dbReference type="NCBI Taxonomy" id="683832"/>
    <lineage>
        <taxon>Eukaryota</taxon>
        <taxon>Metazoa</taxon>
        <taxon>Chordata</taxon>
        <taxon>Craniata</taxon>
        <taxon>Vertebrata</taxon>
        <taxon>Euteleostomi</taxon>
        <taxon>Actinopterygii</taxon>
        <taxon>Neopterygii</taxon>
        <taxon>Teleostei</taxon>
        <taxon>Ostariophysi</taxon>
        <taxon>Cypriniformes</taxon>
        <taxon>Cyprinidae</taxon>
        <taxon>Labeoninae</taxon>
        <taxon>Labeonini</taxon>
        <taxon>Cirrhinus</taxon>
    </lineage>
</organism>